<evidence type="ECO:0000313" key="3">
    <source>
        <dbReference type="WBParaSite" id="TMUE_0000002135.1"/>
    </source>
</evidence>
<evidence type="ECO:0000313" key="4">
    <source>
        <dbReference type="WBParaSite" id="TMUE_3000013180.1"/>
    </source>
</evidence>
<dbReference type="Proteomes" id="UP000046395">
    <property type="component" value="Unassembled WGS sequence"/>
</dbReference>
<dbReference type="AlphaFoldDB" id="A0A5S6R121"/>
<dbReference type="WBParaSite" id="TMUE_3000013180.1">
    <property type="protein sequence ID" value="TMUE_3000013180.1"/>
    <property type="gene ID" value="WBGene00301807"/>
</dbReference>
<sequence>MRELVTSNPIFNICPMLSYFMKKPQSSVINPDQIKEDQITKEKKKEKKSNGEPNNEEQERSTLGDQNN</sequence>
<reference evidence="2" key="1">
    <citation type="submission" date="2013-11" db="EMBL/GenBank/DDBJ databases">
        <authorList>
            <person name="Aslett M."/>
        </authorList>
    </citation>
    <scope>NUCLEOTIDE SEQUENCE [LARGE SCALE GENOMIC DNA]</scope>
    <source>
        <strain evidence="2">Edinburgh</strain>
    </source>
</reference>
<organism evidence="2 4">
    <name type="scientific">Trichuris muris</name>
    <name type="common">Mouse whipworm</name>
    <dbReference type="NCBI Taxonomy" id="70415"/>
    <lineage>
        <taxon>Eukaryota</taxon>
        <taxon>Metazoa</taxon>
        <taxon>Ecdysozoa</taxon>
        <taxon>Nematoda</taxon>
        <taxon>Enoplea</taxon>
        <taxon>Dorylaimia</taxon>
        <taxon>Trichinellida</taxon>
        <taxon>Trichuridae</taxon>
        <taxon>Trichuris</taxon>
    </lineage>
</organism>
<name>A0A5S6R121_TRIMR</name>
<reference evidence="2" key="2">
    <citation type="submission" date="2014-03" db="EMBL/GenBank/DDBJ databases">
        <title>The whipworm genome and dual-species transcriptomics of an intimate host-pathogen interaction.</title>
        <authorList>
            <person name="Foth B.J."/>
            <person name="Tsai I.J."/>
            <person name="Reid A.J."/>
            <person name="Bancroft A.J."/>
            <person name="Nichol S."/>
            <person name="Tracey A."/>
            <person name="Holroyd N."/>
            <person name="Cotton J.A."/>
            <person name="Stanley E.J."/>
            <person name="Zarowiecki M."/>
            <person name="Liu J.Z."/>
            <person name="Huckvale T."/>
            <person name="Cooper P.J."/>
            <person name="Grencis R.K."/>
            <person name="Berriman M."/>
        </authorList>
    </citation>
    <scope>NUCLEOTIDE SEQUENCE [LARGE SCALE GENOMIC DNA]</scope>
    <source>
        <strain evidence="2">Edinburgh</strain>
    </source>
</reference>
<dbReference type="WBParaSite" id="TMUE_0000002135.1">
    <property type="protein sequence ID" value="TMUE_0000002135.1"/>
    <property type="gene ID" value="WBGene00297991"/>
</dbReference>
<evidence type="ECO:0000256" key="1">
    <source>
        <dbReference type="SAM" id="MobiDB-lite"/>
    </source>
</evidence>
<keyword evidence="2" id="KW-1185">Reference proteome</keyword>
<proteinExistence type="predicted"/>
<protein>
    <submittedName>
        <fullName evidence="3 4">Uncharacterized protein</fullName>
    </submittedName>
</protein>
<feature type="compositionally biased region" description="Basic and acidic residues" evidence="1">
    <location>
        <begin position="33"/>
        <end position="43"/>
    </location>
</feature>
<accession>A0A5S6R121</accession>
<feature type="region of interest" description="Disordered" evidence="1">
    <location>
        <begin position="25"/>
        <end position="68"/>
    </location>
</feature>
<evidence type="ECO:0000313" key="2">
    <source>
        <dbReference type="Proteomes" id="UP000046395"/>
    </source>
</evidence>
<reference evidence="3 4" key="3">
    <citation type="submission" date="2019-12" db="UniProtKB">
        <authorList>
            <consortium name="WormBaseParasite"/>
        </authorList>
    </citation>
    <scope>IDENTIFICATION</scope>
</reference>